<keyword evidence="5" id="KW-0677">Repeat</keyword>
<evidence type="ECO:0000256" key="14">
    <source>
        <dbReference type="ARBA" id="ARBA00025403"/>
    </source>
</evidence>
<keyword evidence="6" id="KW-0547">Nucleotide-binding</keyword>
<evidence type="ECO:0000256" key="8">
    <source>
        <dbReference type="ARBA" id="ARBA00022806"/>
    </source>
</evidence>
<dbReference type="Gene3D" id="1.10.1520.10">
    <property type="entry name" value="Ribonuclease III domain"/>
    <property type="match status" value="2"/>
</dbReference>
<dbReference type="PANTHER" id="PTHR14950:SF37">
    <property type="entry name" value="ENDORIBONUCLEASE DICER"/>
    <property type="match status" value="1"/>
</dbReference>
<evidence type="ECO:0000256" key="13">
    <source>
        <dbReference type="ARBA" id="ARBA00023211"/>
    </source>
</evidence>
<keyword evidence="3" id="KW-0930">Antiviral protein</keyword>
<feature type="domain" description="Helicase C-terminal" evidence="19">
    <location>
        <begin position="378"/>
        <end position="559"/>
    </location>
</feature>
<dbReference type="GO" id="GO:0051607">
    <property type="term" value="P:defense response to virus"/>
    <property type="evidence" value="ECO:0007669"/>
    <property type="project" value="UniProtKB-KW"/>
</dbReference>
<dbReference type="GO" id="GO:0004386">
    <property type="term" value="F:helicase activity"/>
    <property type="evidence" value="ECO:0007669"/>
    <property type="project" value="UniProtKB-KW"/>
</dbReference>
<evidence type="ECO:0000256" key="5">
    <source>
        <dbReference type="ARBA" id="ARBA00022737"/>
    </source>
</evidence>
<dbReference type="Pfam" id="PF03368">
    <property type="entry name" value="Dicer_dimer"/>
    <property type="match status" value="1"/>
</dbReference>
<dbReference type="GO" id="GO:0004525">
    <property type="term" value="F:ribonuclease III activity"/>
    <property type="evidence" value="ECO:0007669"/>
    <property type="project" value="InterPro"/>
</dbReference>
<evidence type="ECO:0000259" key="19">
    <source>
        <dbReference type="PROSITE" id="PS51194"/>
    </source>
</evidence>
<dbReference type="SMART" id="SM00535">
    <property type="entry name" value="RIBOc"/>
    <property type="match status" value="2"/>
</dbReference>
<dbReference type="PROSITE" id="PS51194">
    <property type="entry name" value="HELICASE_CTER"/>
    <property type="match status" value="1"/>
</dbReference>
<feature type="domain" description="Helicase ATP-binding" evidence="18">
    <location>
        <begin position="30"/>
        <end position="209"/>
    </location>
</feature>
<evidence type="ECO:0000256" key="9">
    <source>
        <dbReference type="ARBA" id="ARBA00022840"/>
    </source>
</evidence>
<dbReference type="InterPro" id="IPR027417">
    <property type="entry name" value="P-loop_NTPase"/>
</dbReference>
<dbReference type="PROSITE" id="PS51192">
    <property type="entry name" value="HELICASE_ATP_BIND_1"/>
    <property type="match status" value="1"/>
</dbReference>
<evidence type="ECO:0000256" key="16">
    <source>
        <dbReference type="SAM" id="MobiDB-lite"/>
    </source>
</evidence>
<keyword evidence="13" id="KW-0464">Manganese</keyword>
<dbReference type="Pfam" id="PF00270">
    <property type="entry name" value="DEAD"/>
    <property type="match status" value="1"/>
</dbReference>
<evidence type="ECO:0000256" key="15">
    <source>
        <dbReference type="PROSITE-ProRule" id="PRU00657"/>
    </source>
</evidence>
<evidence type="ECO:0000259" key="20">
    <source>
        <dbReference type="PROSITE" id="PS51327"/>
    </source>
</evidence>
<gene>
    <name evidence="21" type="ORF">BDW02DRAFT_546935</name>
</gene>
<dbReference type="GO" id="GO:0005524">
    <property type="term" value="F:ATP binding"/>
    <property type="evidence" value="ECO:0007669"/>
    <property type="project" value="UniProtKB-KW"/>
</dbReference>
<dbReference type="SUPFAM" id="SSF54768">
    <property type="entry name" value="dsRNA-binding domain-like"/>
    <property type="match status" value="1"/>
</dbReference>
<organism evidence="21 22">
    <name type="scientific">Decorospora gaudefroyi</name>
    <dbReference type="NCBI Taxonomy" id="184978"/>
    <lineage>
        <taxon>Eukaryota</taxon>
        <taxon>Fungi</taxon>
        <taxon>Dikarya</taxon>
        <taxon>Ascomycota</taxon>
        <taxon>Pezizomycotina</taxon>
        <taxon>Dothideomycetes</taxon>
        <taxon>Pleosporomycetidae</taxon>
        <taxon>Pleosporales</taxon>
        <taxon>Pleosporineae</taxon>
        <taxon>Pleosporaceae</taxon>
        <taxon>Decorospora</taxon>
    </lineage>
</organism>
<evidence type="ECO:0000313" key="22">
    <source>
        <dbReference type="Proteomes" id="UP000800040"/>
    </source>
</evidence>
<dbReference type="PROSITE" id="PS51327">
    <property type="entry name" value="DICER_DSRBF"/>
    <property type="match status" value="1"/>
</dbReference>
<evidence type="ECO:0000256" key="11">
    <source>
        <dbReference type="ARBA" id="ARBA00022884"/>
    </source>
</evidence>
<reference evidence="21" key="1">
    <citation type="submission" date="2020-01" db="EMBL/GenBank/DDBJ databases">
        <authorList>
            <consortium name="DOE Joint Genome Institute"/>
            <person name="Haridas S."/>
            <person name="Albert R."/>
            <person name="Binder M."/>
            <person name="Bloem J."/>
            <person name="Labutti K."/>
            <person name="Salamov A."/>
            <person name="Andreopoulos B."/>
            <person name="Baker S.E."/>
            <person name="Barry K."/>
            <person name="Bills G."/>
            <person name="Bluhm B.H."/>
            <person name="Cannon C."/>
            <person name="Castanera R."/>
            <person name="Culley D.E."/>
            <person name="Daum C."/>
            <person name="Ezra D."/>
            <person name="Gonzalez J.B."/>
            <person name="Henrissat B."/>
            <person name="Kuo A."/>
            <person name="Liang C."/>
            <person name="Lipzen A."/>
            <person name="Lutzoni F."/>
            <person name="Magnuson J."/>
            <person name="Mondo S."/>
            <person name="Nolan M."/>
            <person name="Ohm R."/>
            <person name="Pangilinan J."/>
            <person name="Park H.-J."/>
            <person name="Ramirez L."/>
            <person name="Alfaro M."/>
            <person name="Sun H."/>
            <person name="Tritt A."/>
            <person name="Yoshinaga Y."/>
            <person name="Zwiers L.-H."/>
            <person name="Turgeon B.G."/>
            <person name="Goodwin S.B."/>
            <person name="Spatafora J.W."/>
            <person name="Crous P.W."/>
            <person name="Grigoriev I.V."/>
        </authorList>
    </citation>
    <scope>NUCLEOTIDE SEQUENCE</scope>
    <source>
        <strain evidence="21">P77</strain>
    </source>
</reference>
<dbReference type="GO" id="GO:0003723">
    <property type="term" value="F:RNA binding"/>
    <property type="evidence" value="ECO:0007669"/>
    <property type="project" value="UniProtKB-UniRule"/>
</dbReference>
<dbReference type="GO" id="GO:0030422">
    <property type="term" value="P:siRNA processing"/>
    <property type="evidence" value="ECO:0007669"/>
    <property type="project" value="TreeGrafter"/>
</dbReference>
<accession>A0A6A5KD68</accession>
<feature type="domain" description="RNase III" evidence="17">
    <location>
        <begin position="1119"/>
        <end position="1295"/>
    </location>
</feature>
<dbReference type="InterPro" id="IPR014001">
    <property type="entry name" value="Helicase_ATP-bd"/>
</dbReference>
<keyword evidence="8" id="KW-0347">Helicase</keyword>
<feature type="domain" description="Dicer dsRNA-binding fold" evidence="20">
    <location>
        <begin position="576"/>
        <end position="669"/>
    </location>
</feature>
<dbReference type="SMART" id="SM00487">
    <property type="entry name" value="DEXDc"/>
    <property type="match status" value="1"/>
</dbReference>
<comment type="function">
    <text evidence="14">Dicer-like endonuclease involved in cleaving double-stranded RNA in the RNA interference (RNAi) pathway. Produces 21 to 25 bp dsRNAs (siRNAs) which target the selective destruction of homologous RNAs leading to sequence-specific suppression of gene expression, called post-transcriptional gene silencing (PTGS). Part of a broad host defense response against viral infection and transposons.</text>
</comment>
<feature type="compositionally biased region" description="Acidic residues" evidence="16">
    <location>
        <begin position="1400"/>
        <end position="1411"/>
    </location>
</feature>
<keyword evidence="22" id="KW-1185">Reference proteome</keyword>
<keyword evidence="4" id="KW-0479">Metal-binding</keyword>
<keyword evidence="11 15" id="KW-0694">RNA-binding</keyword>
<evidence type="ECO:0008006" key="23">
    <source>
        <dbReference type="Google" id="ProtNLM"/>
    </source>
</evidence>
<keyword evidence="7" id="KW-0378">Hydrolase</keyword>
<keyword evidence="12" id="KW-0051">Antiviral defense</keyword>
<proteinExistence type="inferred from homology"/>
<dbReference type="Pfam" id="PF00271">
    <property type="entry name" value="Helicase_C"/>
    <property type="match status" value="1"/>
</dbReference>
<dbReference type="Gene3D" id="3.40.50.300">
    <property type="entry name" value="P-loop containing nucleotide triphosphate hydrolases"/>
    <property type="match status" value="2"/>
</dbReference>
<dbReference type="InterPro" id="IPR005034">
    <property type="entry name" value="Dicer_dimerisation"/>
</dbReference>
<dbReference type="InterPro" id="IPR001650">
    <property type="entry name" value="Helicase_C-like"/>
</dbReference>
<evidence type="ECO:0000259" key="17">
    <source>
        <dbReference type="PROSITE" id="PS50142"/>
    </source>
</evidence>
<keyword evidence="10" id="KW-0460">Magnesium</keyword>
<dbReference type="InterPro" id="IPR000999">
    <property type="entry name" value="RNase_III_dom"/>
</dbReference>
<dbReference type="GO" id="GO:0005634">
    <property type="term" value="C:nucleus"/>
    <property type="evidence" value="ECO:0007669"/>
    <property type="project" value="TreeGrafter"/>
</dbReference>
<dbReference type="CDD" id="cd18034">
    <property type="entry name" value="DEXHc_dicer"/>
    <property type="match status" value="1"/>
</dbReference>
<evidence type="ECO:0000256" key="1">
    <source>
        <dbReference type="ARBA" id="ARBA00001936"/>
    </source>
</evidence>
<dbReference type="Gene3D" id="3.30.160.380">
    <property type="entry name" value="Dicer dimerisation domain"/>
    <property type="match status" value="1"/>
</dbReference>
<dbReference type="EMBL" id="ML975279">
    <property type="protein sequence ID" value="KAF1835975.1"/>
    <property type="molecule type" value="Genomic_DNA"/>
</dbReference>
<evidence type="ECO:0000256" key="4">
    <source>
        <dbReference type="ARBA" id="ARBA00022723"/>
    </source>
</evidence>
<dbReference type="FunFam" id="3.40.50.300:FF:002480">
    <property type="entry name" value="Dicer-like protein 2"/>
    <property type="match status" value="1"/>
</dbReference>
<dbReference type="FunFam" id="1.10.1520.10:FF:000032">
    <property type="entry name" value="Dicer-like protein 2"/>
    <property type="match status" value="1"/>
</dbReference>
<comment type="cofactor">
    <cofactor evidence="1">
        <name>Mn(2+)</name>
        <dbReference type="ChEBI" id="CHEBI:29035"/>
    </cofactor>
</comment>
<dbReference type="PROSITE" id="PS50142">
    <property type="entry name" value="RNASE_3_2"/>
    <property type="match status" value="2"/>
</dbReference>
<keyword evidence="9" id="KW-0067">ATP-binding</keyword>
<dbReference type="GO" id="GO:0046872">
    <property type="term" value="F:metal ion binding"/>
    <property type="evidence" value="ECO:0007669"/>
    <property type="project" value="UniProtKB-KW"/>
</dbReference>
<dbReference type="CDD" id="cd00593">
    <property type="entry name" value="RIBOc"/>
    <property type="match status" value="2"/>
</dbReference>
<dbReference type="Proteomes" id="UP000800040">
    <property type="component" value="Unassembled WGS sequence"/>
</dbReference>
<dbReference type="PROSITE" id="PS00517">
    <property type="entry name" value="RNASE_3_1"/>
    <property type="match status" value="1"/>
</dbReference>
<feature type="region of interest" description="Disordered" evidence="16">
    <location>
        <begin position="1395"/>
        <end position="1425"/>
    </location>
</feature>
<evidence type="ECO:0000259" key="18">
    <source>
        <dbReference type="PROSITE" id="PS51192"/>
    </source>
</evidence>
<dbReference type="SMART" id="SM00490">
    <property type="entry name" value="HELICc"/>
    <property type="match status" value="1"/>
</dbReference>
<evidence type="ECO:0000256" key="7">
    <source>
        <dbReference type="ARBA" id="ARBA00022801"/>
    </source>
</evidence>
<evidence type="ECO:0000256" key="6">
    <source>
        <dbReference type="ARBA" id="ARBA00022741"/>
    </source>
</evidence>
<sequence length="1425" mass="159340">MDSPMALDDEATATVAPTHGFQLRSYQAEMVEASMKDNIIVAMDTGSGKTHIAIERTRAELEMCQPDKLVWFLAPTVTLCEQQHEVFQSNLPGFGHQLLCGRDNIELWTKQSDWDAVLHNVRIVLSTHQVLLDALTHGFIRMGKLALLIFDEAHHCTLKHPAHRIMSDFYMPQVESGNSEVPKVLGLSASPVMKAAATTAALEQIEKNLRATTKTPKLHRSDLMRYVHKPELLQINYPSETLNNERSQLLLALQHAYETYDLMTDPYVTSLLDQQRKGYDTSRQLSKLWLNHKTYCYDQLKSLVSKAKAMAEELGISAMEYYLQQCMIQFEKMARISDQQLLDLSTNERRHLLNILKGLPFRDFSPDPCSILDSVSEKVNILVETLVAEASGNPNFTGLVFVQQRVWVAALAEILSCHPRTRNLLRIGTFVGTSNSTKRKTDIASFAEPKNQQNTLEDFRGGALNLILATSVLEEGIDISSCHLVVCFERPTNLKSFVQRRGRARKQHSRFFIFTPDGGPSRSSHSWQALEAEMRKAYEDDMRQAKLAEEREQCDEDGERYFRVQSTGALLTLGNACSHLFHFCDRSGSGTYVNTQPQLDFTDTRGGITAEVMLPLSVDPTVRSARSLESWKTEKMAQKDAAFEAYKALYVSGLVNDNLLPVGEEGDNEAAQNQIPDHRPSLVLVLPTFDPWPMIAQTHQEQPHRWYRTMLEVRTPREEPMRMILLSPAAMPKIPEVLLHWNKTTGYTVESSWLPVASMADDEIQLLRSITWKILRSVFGVHIKENVDDFLCLLAPCDPTGCVMNDTQLRAWHARTDGQLLASELLVRGRLDLASWGLLTPQGDARRFIPKAIIPSQSQEFQGVEETLLQATRLPKRRDFLHAVYNDAGVKEAYTRVEGFPASGCIVDNLPASYSIFALLYPSILSKIQVYMVTDMLRSTHLKPVALDAQHLPIIVTALTSSAADAHNNYQNLEFLGDCILKFIASVHLMAANPLMPEGILTGKKGRLVSNGYLARATLAAGLDKFIFHKGFTGAKWRPRYVSVEVLSANSSPAKQKKSSKLVADIIESLIGASYVVGGFTKAFACVQALLRLEQWTPIPEANDLLYDAAPAQDTVSGLTLLEELLGHTFTKKSLLLEALTHPSFRGVNTHCSYERLEFLGDAVLDYIISKRLYAHEPPLPHRKMHSIRTAMVNAYFLTYTMFETTVAEPLTNKTTLQLEPHHRALWQFLRSTNYHLIASRDTARTQHAAARTHIAEALAHDARFPWHLLMRTDPPKFLSDIVESVVGALYIDSRGCIAVCEEFVARLGILSQLEHILDRGVDCLHPKERLGILAVDQRVQYVKVEEEGEGEGGYKCQVRVGGVDVGGVVEGCRKLNAETIAAWEAVRVLERGGGGGGDVDGDETGSEEDVFFDKEEGGGVVLDD</sequence>
<evidence type="ECO:0000256" key="3">
    <source>
        <dbReference type="ARBA" id="ARBA00022721"/>
    </source>
</evidence>
<dbReference type="SUPFAM" id="SSF52540">
    <property type="entry name" value="P-loop containing nucleoside triphosphate hydrolases"/>
    <property type="match status" value="1"/>
</dbReference>
<evidence type="ECO:0000256" key="2">
    <source>
        <dbReference type="ARBA" id="ARBA00001946"/>
    </source>
</evidence>
<name>A0A6A5KD68_9PLEO</name>
<dbReference type="Pfam" id="PF00636">
    <property type="entry name" value="Ribonuclease_3"/>
    <property type="match status" value="2"/>
</dbReference>
<dbReference type="InterPro" id="IPR038248">
    <property type="entry name" value="Dicer_dimer_sf"/>
</dbReference>
<comment type="similarity">
    <text evidence="15">Belongs to the helicase family. Dicer subfamily.</text>
</comment>
<dbReference type="GO" id="GO:0050688">
    <property type="term" value="P:regulation of defense response to virus"/>
    <property type="evidence" value="ECO:0007669"/>
    <property type="project" value="UniProtKB-KW"/>
</dbReference>
<dbReference type="FunFam" id="3.40.50.300:FF:001669">
    <property type="entry name" value="Dicer-like protein 1"/>
    <property type="match status" value="1"/>
</dbReference>
<evidence type="ECO:0000313" key="21">
    <source>
        <dbReference type="EMBL" id="KAF1835975.1"/>
    </source>
</evidence>
<dbReference type="SUPFAM" id="SSF69065">
    <property type="entry name" value="RNase III domain-like"/>
    <property type="match status" value="2"/>
</dbReference>
<protein>
    <recommendedName>
        <fullName evidence="23">P-loop containing nucleoside triphosphate hydrolase protein</fullName>
    </recommendedName>
</protein>
<dbReference type="CDD" id="cd18802">
    <property type="entry name" value="SF2_C_dicer"/>
    <property type="match status" value="1"/>
</dbReference>
<dbReference type="GO" id="GO:0005737">
    <property type="term" value="C:cytoplasm"/>
    <property type="evidence" value="ECO:0007669"/>
    <property type="project" value="TreeGrafter"/>
</dbReference>
<feature type="domain" description="RNase III" evidence="17">
    <location>
        <begin position="933"/>
        <end position="1079"/>
    </location>
</feature>
<evidence type="ECO:0000256" key="10">
    <source>
        <dbReference type="ARBA" id="ARBA00022842"/>
    </source>
</evidence>
<dbReference type="InterPro" id="IPR036389">
    <property type="entry name" value="RNase_III_sf"/>
</dbReference>
<evidence type="ECO:0000256" key="12">
    <source>
        <dbReference type="ARBA" id="ARBA00023118"/>
    </source>
</evidence>
<dbReference type="InterPro" id="IPR011545">
    <property type="entry name" value="DEAD/DEAH_box_helicase_dom"/>
</dbReference>
<comment type="cofactor">
    <cofactor evidence="2">
        <name>Mg(2+)</name>
        <dbReference type="ChEBI" id="CHEBI:18420"/>
    </cofactor>
</comment>
<dbReference type="PANTHER" id="PTHR14950">
    <property type="entry name" value="DICER-RELATED"/>
    <property type="match status" value="1"/>
</dbReference>
<dbReference type="OrthoDB" id="416741at2759"/>